<keyword evidence="2" id="KW-1185">Reference proteome</keyword>
<dbReference type="AlphaFoldDB" id="A0A318SR65"/>
<reference evidence="1 2" key="1">
    <citation type="submission" date="2018-06" db="EMBL/GenBank/DDBJ databases">
        <title>Genomic Encyclopedia of Type Strains, Phase III (KMG-III): the genomes of soil and plant-associated and newly described type strains.</title>
        <authorList>
            <person name="Whitman W."/>
        </authorList>
    </citation>
    <scope>NUCLEOTIDE SEQUENCE [LARGE SCALE GENOMIC DNA]</scope>
    <source>
        <strain evidence="1 2">CECT 9025</strain>
    </source>
</reference>
<evidence type="ECO:0000313" key="1">
    <source>
        <dbReference type="EMBL" id="PYE84431.1"/>
    </source>
</evidence>
<comment type="caution">
    <text evidence="1">The sequence shown here is derived from an EMBL/GenBank/DDBJ whole genome shotgun (WGS) entry which is preliminary data.</text>
</comment>
<name>A0A318SR65_9RHOB</name>
<gene>
    <name evidence="1" type="ORF">DFP88_102230</name>
</gene>
<organism evidence="1 2">
    <name type="scientific">Pseudoroseicyclus aestuarii</name>
    <dbReference type="NCBI Taxonomy" id="1795041"/>
    <lineage>
        <taxon>Bacteria</taxon>
        <taxon>Pseudomonadati</taxon>
        <taxon>Pseudomonadota</taxon>
        <taxon>Alphaproteobacteria</taxon>
        <taxon>Rhodobacterales</taxon>
        <taxon>Paracoccaceae</taxon>
        <taxon>Pseudoroseicyclus</taxon>
    </lineage>
</organism>
<evidence type="ECO:0000313" key="2">
    <source>
        <dbReference type="Proteomes" id="UP000248311"/>
    </source>
</evidence>
<accession>A0A318SR65</accession>
<dbReference type="RefSeq" id="WP_181418570.1">
    <property type="nucleotide sequence ID" value="NZ_QJTE01000002.1"/>
</dbReference>
<dbReference type="EMBL" id="QJTE01000002">
    <property type="protein sequence ID" value="PYE84431.1"/>
    <property type="molecule type" value="Genomic_DNA"/>
</dbReference>
<protein>
    <submittedName>
        <fullName evidence="1">Uncharacterized protein</fullName>
    </submittedName>
</protein>
<proteinExistence type="predicted"/>
<sequence length="48" mass="5004">MLKTITLGSCVQVQGLLVKQLEDGSLVVSVGDRTYRGRPVSAAPAAFA</sequence>
<dbReference type="Proteomes" id="UP000248311">
    <property type="component" value="Unassembled WGS sequence"/>
</dbReference>